<dbReference type="AlphaFoldDB" id="A0AAD9QNG0"/>
<proteinExistence type="predicted"/>
<reference evidence="1" key="1">
    <citation type="journal article" date="2023" name="G3 (Bethesda)">
        <title>Whole genome assembly and annotation of the endangered Caribbean coral Acropora cervicornis.</title>
        <authorList>
            <person name="Selwyn J.D."/>
            <person name="Vollmer S.V."/>
        </authorList>
    </citation>
    <scope>NUCLEOTIDE SEQUENCE</scope>
    <source>
        <strain evidence="1">K2</strain>
    </source>
</reference>
<dbReference type="PANTHER" id="PTHR46601">
    <property type="entry name" value="ULP_PROTEASE DOMAIN-CONTAINING PROTEIN"/>
    <property type="match status" value="1"/>
</dbReference>
<evidence type="ECO:0000313" key="1">
    <source>
        <dbReference type="EMBL" id="KAK2564186.1"/>
    </source>
</evidence>
<gene>
    <name evidence="1" type="ORF">P5673_012428</name>
</gene>
<organism evidence="1 2">
    <name type="scientific">Acropora cervicornis</name>
    <name type="common">Staghorn coral</name>
    <dbReference type="NCBI Taxonomy" id="6130"/>
    <lineage>
        <taxon>Eukaryota</taxon>
        <taxon>Metazoa</taxon>
        <taxon>Cnidaria</taxon>
        <taxon>Anthozoa</taxon>
        <taxon>Hexacorallia</taxon>
        <taxon>Scleractinia</taxon>
        <taxon>Astrocoeniina</taxon>
        <taxon>Acroporidae</taxon>
        <taxon>Acropora</taxon>
    </lineage>
</organism>
<protein>
    <submittedName>
        <fullName evidence="1">Uncharacterized protein</fullName>
    </submittedName>
</protein>
<comment type="caution">
    <text evidence="1">The sequence shown here is derived from an EMBL/GenBank/DDBJ whole genome shotgun (WGS) entry which is preliminary data.</text>
</comment>
<evidence type="ECO:0000313" key="2">
    <source>
        <dbReference type="Proteomes" id="UP001249851"/>
    </source>
</evidence>
<name>A0AAD9QNG0_ACRCE</name>
<dbReference type="EMBL" id="JARQWQ010000023">
    <property type="protein sequence ID" value="KAK2564186.1"/>
    <property type="molecule type" value="Genomic_DNA"/>
</dbReference>
<keyword evidence="2" id="KW-1185">Reference proteome</keyword>
<accession>A0AAD9QNG0</accession>
<dbReference type="Proteomes" id="UP001249851">
    <property type="component" value="Unassembled WGS sequence"/>
</dbReference>
<dbReference type="PANTHER" id="PTHR46601:SF1">
    <property type="entry name" value="ADF-H DOMAIN-CONTAINING PROTEIN"/>
    <property type="match status" value="1"/>
</dbReference>
<reference evidence="1" key="2">
    <citation type="journal article" date="2023" name="Science">
        <title>Genomic signatures of disease resistance in endangered staghorn corals.</title>
        <authorList>
            <person name="Vollmer S.V."/>
            <person name="Selwyn J.D."/>
            <person name="Despard B.A."/>
            <person name="Roesel C.L."/>
        </authorList>
    </citation>
    <scope>NUCLEOTIDE SEQUENCE</scope>
    <source>
        <strain evidence="1">K2</strain>
    </source>
</reference>
<sequence length="178" mass="20698">MEHIFSGFYQKKTRRMSQSSGSALIMWHLEVTSSGEQQKKIALVRKETLPKELLQYLIELLDTYRHHQFMAIWQRKQLDDLLENLPLGHVVCIHDYSKSYACKGQNEIQFQYLDVNKASLHITVMFHHATMEAAGKESTAEEPDVIKEHVFVISDDPLYWGPFRLCCGFWVSNPAQLL</sequence>